<dbReference type="EMBL" id="JAAIUW010000006">
    <property type="protein sequence ID" value="KAF7825675.1"/>
    <property type="molecule type" value="Genomic_DNA"/>
</dbReference>
<dbReference type="Pfam" id="PF03283">
    <property type="entry name" value="PAE"/>
    <property type="match status" value="1"/>
</dbReference>
<evidence type="ECO:0000256" key="6">
    <source>
        <dbReference type="RuleBase" id="RU363114"/>
    </source>
</evidence>
<comment type="subcellular location">
    <subcellularLocation>
        <location evidence="2 6">Secreted</location>
        <location evidence="2 6">Cell wall</location>
    </subcellularLocation>
</comment>
<gene>
    <name evidence="8" type="ORF">G2W53_016839</name>
</gene>
<dbReference type="OrthoDB" id="2015280at2759"/>
<dbReference type="GO" id="GO:0016787">
    <property type="term" value="F:hydrolase activity"/>
    <property type="evidence" value="ECO:0007669"/>
    <property type="project" value="UniProtKB-KW"/>
</dbReference>
<name>A0A834TPG2_9FABA</name>
<evidence type="ECO:0000256" key="1">
    <source>
        <dbReference type="ARBA" id="ARBA00003534"/>
    </source>
</evidence>
<keyword evidence="6" id="KW-0378">Hydrolase</keyword>
<evidence type="ECO:0000256" key="4">
    <source>
        <dbReference type="ARBA" id="ARBA00022512"/>
    </source>
</evidence>
<keyword evidence="7" id="KW-0472">Membrane</keyword>
<protein>
    <recommendedName>
        <fullName evidence="6">Pectin acetylesterase</fullName>
        <ecNumber evidence="6">3.1.1.-</ecNumber>
    </recommendedName>
</protein>
<dbReference type="EC" id="3.1.1.-" evidence="6"/>
<dbReference type="PANTHER" id="PTHR21562">
    <property type="entry name" value="NOTUM-RELATED"/>
    <property type="match status" value="1"/>
</dbReference>
<evidence type="ECO:0000256" key="2">
    <source>
        <dbReference type="ARBA" id="ARBA00004191"/>
    </source>
</evidence>
<evidence type="ECO:0000256" key="5">
    <source>
        <dbReference type="ARBA" id="ARBA00023316"/>
    </source>
</evidence>
<comment type="caution">
    <text evidence="8">The sequence shown here is derived from an EMBL/GenBank/DDBJ whole genome shotgun (WGS) entry which is preliminary data.</text>
</comment>
<dbReference type="InterPro" id="IPR004963">
    <property type="entry name" value="PAE/NOTUM"/>
</dbReference>
<accession>A0A834TPG2</accession>
<keyword evidence="7" id="KW-0812">Transmembrane</keyword>
<dbReference type="Proteomes" id="UP000634136">
    <property type="component" value="Unassembled WGS sequence"/>
</dbReference>
<dbReference type="PANTHER" id="PTHR21562:SF83">
    <property type="entry name" value="PECTIN ACETYLESTERASE 4"/>
    <property type="match status" value="1"/>
</dbReference>
<dbReference type="AlphaFoldDB" id="A0A834TPG2"/>
<evidence type="ECO:0000256" key="7">
    <source>
        <dbReference type="SAM" id="Phobius"/>
    </source>
</evidence>
<dbReference type="GO" id="GO:0071555">
    <property type="term" value="P:cell wall organization"/>
    <property type="evidence" value="ECO:0007669"/>
    <property type="project" value="UniProtKB-KW"/>
</dbReference>
<evidence type="ECO:0000313" key="8">
    <source>
        <dbReference type="EMBL" id="KAF7825675.1"/>
    </source>
</evidence>
<evidence type="ECO:0000256" key="3">
    <source>
        <dbReference type="ARBA" id="ARBA00005784"/>
    </source>
</evidence>
<comment type="similarity">
    <text evidence="3 6">Belongs to the pectinacetylesterase family.</text>
</comment>
<sequence>MANPRLRYLLRWRKWANKDWAIAAVAFTVVIFFAFSLFSDSPRRTVDASQVHPSLGQNYEKDLVDLTLLRNARDRGAFCLDGSLPGYHFQKGFGSGLNSWLLHIEGGGWCNSISSCSLRKMTALGSSKYMDRQVRFSGILSSDPAQNPDFFNWNKVKIRYCDGASLAGHPENEIKKGSKLFFRGQLIWEALMDELSSIGLSKAKQALLSGCSAGGLATLIHCDNFRELLPKEATVKCLADAGFFLDEKDIIGNSTMRLFYHDVVQLQSVAKSLDSDCISSMEPSRCLFPAEIIKRLKTPVFLVHPAYDFWQIQNILVPGGSDPHGHWKRCRLSIRNCHADDLMSTLQGFRSSLLKSVNEFQQRKEMGLFINSCFIHCQTWMAETWHSANSPKINDKTIAESVADWFFERKVVKQIDCPYPCNPTCHNMDFSIV</sequence>
<evidence type="ECO:0000313" key="9">
    <source>
        <dbReference type="Proteomes" id="UP000634136"/>
    </source>
</evidence>
<keyword evidence="5 6" id="KW-0961">Cell wall biogenesis/degradation</keyword>
<keyword evidence="9" id="KW-1185">Reference proteome</keyword>
<comment type="function">
    <text evidence="1 6">Hydrolyzes acetyl esters in homogalacturonan regions of pectin. In type I primary cell wall, galacturonic acid residues of pectin can be acetylated at the O-2 and O-3 positions. Decreasing the degree of acetylation of pectin gels in vitro alters their physical properties.</text>
</comment>
<reference evidence="8" key="1">
    <citation type="submission" date="2020-09" db="EMBL/GenBank/DDBJ databases">
        <title>Genome-Enabled Discovery of Anthraquinone Biosynthesis in Senna tora.</title>
        <authorList>
            <person name="Kang S.-H."/>
            <person name="Pandey R.P."/>
            <person name="Lee C.-M."/>
            <person name="Sim J.-S."/>
            <person name="Jeong J.-T."/>
            <person name="Choi B.-S."/>
            <person name="Jung M."/>
            <person name="Ginzburg D."/>
            <person name="Zhao K."/>
            <person name="Won S.Y."/>
            <person name="Oh T.-J."/>
            <person name="Yu Y."/>
            <person name="Kim N.-H."/>
            <person name="Lee O.R."/>
            <person name="Lee T.-H."/>
            <person name="Bashyal P."/>
            <person name="Kim T.-S."/>
            <person name="Lee W.-H."/>
            <person name="Kawkins C."/>
            <person name="Kim C.-K."/>
            <person name="Kim J.S."/>
            <person name="Ahn B.O."/>
            <person name="Rhee S.Y."/>
            <person name="Sohng J.K."/>
        </authorList>
    </citation>
    <scope>NUCLEOTIDE SEQUENCE</scope>
    <source>
        <tissue evidence="8">Leaf</tissue>
    </source>
</reference>
<keyword evidence="6" id="KW-0964">Secreted</keyword>
<organism evidence="8 9">
    <name type="scientific">Senna tora</name>
    <dbReference type="NCBI Taxonomy" id="362788"/>
    <lineage>
        <taxon>Eukaryota</taxon>
        <taxon>Viridiplantae</taxon>
        <taxon>Streptophyta</taxon>
        <taxon>Embryophyta</taxon>
        <taxon>Tracheophyta</taxon>
        <taxon>Spermatophyta</taxon>
        <taxon>Magnoliopsida</taxon>
        <taxon>eudicotyledons</taxon>
        <taxon>Gunneridae</taxon>
        <taxon>Pentapetalae</taxon>
        <taxon>rosids</taxon>
        <taxon>fabids</taxon>
        <taxon>Fabales</taxon>
        <taxon>Fabaceae</taxon>
        <taxon>Caesalpinioideae</taxon>
        <taxon>Cassia clade</taxon>
        <taxon>Senna</taxon>
    </lineage>
</organism>
<feature type="transmembrane region" description="Helical" evidence="7">
    <location>
        <begin position="20"/>
        <end position="38"/>
    </location>
</feature>
<proteinExistence type="inferred from homology"/>
<keyword evidence="4 6" id="KW-0134">Cell wall</keyword>
<keyword evidence="7" id="KW-1133">Transmembrane helix</keyword>